<dbReference type="InterPro" id="IPR050366">
    <property type="entry name" value="BP-dependent_transpt_permease"/>
</dbReference>
<protein>
    <submittedName>
        <fullName evidence="9">Binding-protein-dependent transport systems inner membrane component</fullName>
    </submittedName>
</protein>
<dbReference type="Pfam" id="PF12911">
    <property type="entry name" value="OppC_N"/>
    <property type="match status" value="1"/>
</dbReference>
<accession>A0A081C4L3</accession>
<proteinExistence type="inferred from homology"/>
<feature type="domain" description="ABC transmembrane type-1" evidence="8">
    <location>
        <begin position="90"/>
        <end position="280"/>
    </location>
</feature>
<sequence>MKYSAAAGIGKVFSKFMIMGKKYGAEWWILVIGVCIIAAIVLMAIFAGAIAPFDPQDQNAGPQLAPPGATHLLGTDNLQRDVFSRIVFGAQTILGISVLAAIISFGVGVPLGLISGYSGGAFDKAASLVMDSVYSFPGLILAIAFAAMLGPGIMNITVAVAVVYIPTYFRLARGQTLTIKEELYVEAAKALGATNTTTLLQYIFPNIIATTVVVFTMNIADAIMIEAGLTYLGLGLPPDVIDWGMDLSMGRRYLPSGVWWLITFPGAMISILAIGFTMLGEGLAEILNPRLLEH</sequence>
<evidence type="ECO:0000256" key="4">
    <source>
        <dbReference type="ARBA" id="ARBA00022692"/>
    </source>
</evidence>
<dbReference type="InterPro" id="IPR025966">
    <property type="entry name" value="OppC_N"/>
</dbReference>
<dbReference type="PANTHER" id="PTHR43386:SF1">
    <property type="entry name" value="D,D-DIPEPTIDE TRANSPORT SYSTEM PERMEASE PROTEIN DDPC-RELATED"/>
    <property type="match status" value="1"/>
</dbReference>
<keyword evidence="4 7" id="KW-0812">Transmembrane</keyword>
<name>A0A081C4L3_VECG1</name>
<keyword evidence="5 7" id="KW-1133">Transmembrane helix</keyword>
<dbReference type="Gene3D" id="1.10.3720.10">
    <property type="entry name" value="MetI-like"/>
    <property type="match status" value="1"/>
</dbReference>
<gene>
    <name evidence="9" type="ORF">U27_06503</name>
</gene>
<keyword evidence="3" id="KW-1003">Cell membrane</keyword>
<dbReference type="PANTHER" id="PTHR43386">
    <property type="entry name" value="OLIGOPEPTIDE TRANSPORT SYSTEM PERMEASE PROTEIN APPC"/>
    <property type="match status" value="1"/>
</dbReference>
<evidence type="ECO:0000259" key="8">
    <source>
        <dbReference type="PROSITE" id="PS50928"/>
    </source>
</evidence>
<evidence type="ECO:0000256" key="6">
    <source>
        <dbReference type="ARBA" id="ARBA00023136"/>
    </source>
</evidence>
<dbReference type="InterPro" id="IPR000515">
    <property type="entry name" value="MetI-like"/>
</dbReference>
<dbReference type="AlphaFoldDB" id="A0A081C4L3"/>
<dbReference type="Proteomes" id="UP000030661">
    <property type="component" value="Unassembled WGS sequence"/>
</dbReference>
<evidence type="ECO:0000256" key="2">
    <source>
        <dbReference type="ARBA" id="ARBA00022448"/>
    </source>
</evidence>
<comment type="similarity">
    <text evidence="7">Belongs to the binding-protein-dependent transport system permease family.</text>
</comment>
<keyword evidence="2 7" id="KW-0813">Transport</keyword>
<evidence type="ECO:0000256" key="3">
    <source>
        <dbReference type="ARBA" id="ARBA00022475"/>
    </source>
</evidence>
<feature type="transmembrane region" description="Helical" evidence="7">
    <location>
        <begin position="27"/>
        <end position="51"/>
    </location>
</feature>
<dbReference type="eggNOG" id="COG1173">
    <property type="taxonomic scope" value="Bacteria"/>
</dbReference>
<dbReference type="HOGENOM" id="CLU_028518_1_1_0"/>
<feature type="transmembrane region" description="Helical" evidence="7">
    <location>
        <begin position="258"/>
        <end position="279"/>
    </location>
</feature>
<evidence type="ECO:0000256" key="1">
    <source>
        <dbReference type="ARBA" id="ARBA00004651"/>
    </source>
</evidence>
<dbReference type="CDD" id="cd06261">
    <property type="entry name" value="TM_PBP2"/>
    <property type="match status" value="1"/>
</dbReference>
<evidence type="ECO:0000256" key="7">
    <source>
        <dbReference type="RuleBase" id="RU363032"/>
    </source>
</evidence>
<organism evidence="9">
    <name type="scientific">Vecturithrix granuli</name>
    <dbReference type="NCBI Taxonomy" id="1499967"/>
    <lineage>
        <taxon>Bacteria</taxon>
        <taxon>Candidatus Moduliflexota</taxon>
        <taxon>Candidatus Vecturitrichia</taxon>
        <taxon>Candidatus Vecturitrichales</taxon>
        <taxon>Candidatus Vecturitrichaceae</taxon>
        <taxon>Candidatus Vecturithrix</taxon>
    </lineage>
</organism>
<feature type="transmembrane region" description="Helical" evidence="7">
    <location>
        <begin position="134"/>
        <end position="165"/>
    </location>
</feature>
<evidence type="ECO:0000313" key="10">
    <source>
        <dbReference type="Proteomes" id="UP000030661"/>
    </source>
</evidence>
<dbReference type="Pfam" id="PF00528">
    <property type="entry name" value="BPD_transp_1"/>
    <property type="match status" value="1"/>
</dbReference>
<evidence type="ECO:0000256" key="5">
    <source>
        <dbReference type="ARBA" id="ARBA00022989"/>
    </source>
</evidence>
<evidence type="ECO:0000313" key="9">
    <source>
        <dbReference type="EMBL" id="GAK59518.1"/>
    </source>
</evidence>
<dbReference type="PROSITE" id="PS50928">
    <property type="entry name" value="ABC_TM1"/>
    <property type="match status" value="1"/>
</dbReference>
<dbReference type="InterPro" id="IPR035906">
    <property type="entry name" value="MetI-like_sf"/>
</dbReference>
<keyword evidence="6 7" id="KW-0472">Membrane</keyword>
<reference evidence="9" key="1">
    <citation type="journal article" date="2015" name="PeerJ">
        <title>First genomic representation of candidate bacterial phylum KSB3 points to enhanced environmental sensing as a trigger of wastewater bulking.</title>
        <authorList>
            <person name="Sekiguchi Y."/>
            <person name="Ohashi A."/>
            <person name="Parks D.H."/>
            <person name="Yamauchi T."/>
            <person name="Tyson G.W."/>
            <person name="Hugenholtz P."/>
        </authorList>
    </citation>
    <scope>NUCLEOTIDE SEQUENCE [LARGE SCALE GENOMIC DNA]</scope>
</reference>
<dbReference type="EMBL" id="DF820470">
    <property type="protein sequence ID" value="GAK59518.1"/>
    <property type="molecule type" value="Genomic_DNA"/>
</dbReference>
<keyword evidence="10" id="KW-1185">Reference proteome</keyword>
<dbReference type="SUPFAM" id="SSF161098">
    <property type="entry name" value="MetI-like"/>
    <property type="match status" value="1"/>
</dbReference>
<dbReference type="GO" id="GO:0055085">
    <property type="term" value="P:transmembrane transport"/>
    <property type="evidence" value="ECO:0007669"/>
    <property type="project" value="InterPro"/>
</dbReference>
<feature type="transmembrane region" description="Helical" evidence="7">
    <location>
        <begin position="93"/>
        <end position="114"/>
    </location>
</feature>
<comment type="subcellular location">
    <subcellularLocation>
        <location evidence="1 7">Cell membrane</location>
        <topology evidence="1 7">Multi-pass membrane protein</topology>
    </subcellularLocation>
</comment>
<dbReference type="GO" id="GO:0005886">
    <property type="term" value="C:plasma membrane"/>
    <property type="evidence" value="ECO:0007669"/>
    <property type="project" value="UniProtKB-SubCell"/>
</dbReference>
<dbReference type="STRING" id="1499967.U27_06503"/>